<evidence type="ECO:0000256" key="7">
    <source>
        <dbReference type="RuleBase" id="RU368088"/>
    </source>
</evidence>
<organism evidence="8 9">
    <name type="scientific">Dunaliella salina</name>
    <name type="common">Green alga</name>
    <name type="synonym">Protococcus salinus</name>
    <dbReference type="NCBI Taxonomy" id="3046"/>
    <lineage>
        <taxon>Eukaryota</taxon>
        <taxon>Viridiplantae</taxon>
        <taxon>Chlorophyta</taxon>
        <taxon>core chlorophytes</taxon>
        <taxon>Chlorophyceae</taxon>
        <taxon>CS clade</taxon>
        <taxon>Chlamydomonadales</taxon>
        <taxon>Dunaliellaceae</taxon>
        <taxon>Dunaliella</taxon>
    </lineage>
</organism>
<evidence type="ECO:0000313" key="8">
    <source>
        <dbReference type="EMBL" id="KAF5842637.1"/>
    </source>
</evidence>
<dbReference type="InterPro" id="IPR033904">
    <property type="entry name" value="Trans_IPPS_HH"/>
</dbReference>
<gene>
    <name evidence="8" type="ORF">DUNSADRAFT_6107</name>
</gene>
<dbReference type="InterPro" id="IPR008949">
    <property type="entry name" value="Isoprenoid_synthase_dom_sf"/>
</dbReference>
<reference evidence="8" key="1">
    <citation type="submission" date="2017-08" db="EMBL/GenBank/DDBJ databases">
        <authorList>
            <person name="Polle J.E."/>
            <person name="Barry K."/>
            <person name="Cushman J."/>
            <person name="Schmutz J."/>
            <person name="Tran D."/>
            <person name="Hathwaick L.T."/>
            <person name="Yim W.C."/>
            <person name="Jenkins J."/>
            <person name="Mckie-Krisberg Z.M."/>
            <person name="Prochnik S."/>
            <person name="Lindquist E."/>
            <person name="Dockter R.B."/>
            <person name="Adam C."/>
            <person name="Molina H."/>
            <person name="Bunkerborg J."/>
            <person name="Jin E."/>
            <person name="Buchheim M."/>
            <person name="Magnuson J."/>
        </authorList>
    </citation>
    <scope>NUCLEOTIDE SEQUENCE</scope>
    <source>
        <strain evidence="8">CCAP 19/18</strain>
    </source>
</reference>
<comment type="similarity">
    <text evidence="2 7">Belongs to the phytoene/squalene synthase family.</text>
</comment>
<protein>
    <recommendedName>
        <fullName evidence="3 7">Squalene synthase</fullName>
        <ecNumber evidence="3 7">2.5.1.21</ecNumber>
    </recommendedName>
</protein>
<keyword evidence="9" id="KW-1185">Reference proteome</keyword>
<dbReference type="Proteomes" id="UP000815325">
    <property type="component" value="Unassembled WGS sequence"/>
</dbReference>
<comment type="catalytic activity">
    <reaction evidence="7">
        <text>2 (2E,6E)-farnesyl diphosphate + NADH + H(+) = squalene + 2 diphosphate + NAD(+)</text>
        <dbReference type="Rhea" id="RHEA:32299"/>
        <dbReference type="ChEBI" id="CHEBI:15378"/>
        <dbReference type="ChEBI" id="CHEBI:15440"/>
        <dbReference type="ChEBI" id="CHEBI:33019"/>
        <dbReference type="ChEBI" id="CHEBI:57540"/>
        <dbReference type="ChEBI" id="CHEBI:57945"/>
        <dbReference type="ChEBI" id="CHEBI:175763"/>
        <dbReference type="EC" id="2.5.1.21"/>
    </reaction>
</comment>
<keyword evidence="4 7" id="KW-0808">Transferase</keyword>
<comment type="catalytic activity">
    <reaction evidence="7">
        <text>2 (2E,6E)-farnesyl diphosphate + NADPH + H(+) = squalene + 2 diphosphate + NADP(+)</text>
        <dbReference type="Rhea" id="RHEA:32295"/>
        <dbReference type="ChEBI" id="CHEBI:15378"/>
        <dbReference type="ChEBI" id="CHEBI:15440"/>
        <dbReference type="ChEBI" id="CHEBI:33019"/>
        <dbReference type="ChEBI" id="CHEBI:57783"/>
        <dbReference type="ChEBI" id="CHEBI:58349"/>
        <dbReference type="ChEBI" id="CHEBI:175763"/>
        <dbReference type="EC" id="2.5.1.21"/>
    </reaction>
</comment>
<dbReference type="EMBL" id="MU069458">
    <property type="protein sequence ID" value="KAF5842637.1"/>
    <property type="molecule type" value="Genomic_DNA"/>
</dbReference>
<keyword evidence="7" id="KW-1133">Transmembrane helix</keyword>
<dbReference type="InterPro" id="IPR002060">
    <property type="entry name" value="Squ/phyt_synthse"/>
</dbReference>
<evidence type="ECO:0000256" key="4">
    <source>
        <dbReference type="ARBA" id="ARBA00022679"/>
    </source>
</evidence>
<name>A0ABQ7H700_DUNSA</name>
<evidence type="ECO:0000256" key="2">
    <source>
        <dbReference type="ARBA" id="ARBA00006251"/>
    </source>
</evidence>
<dbReference type="Pfam" id="PF00494">
    <property type="entry name" value="SQS_PSY"/>
    <property type="match status" value="1"/>
</dbReference>
<dbReference type="InterPro" id="IPR006449">
    <property type="entry name" value="Squal_synth-like"/>
</dbReference>
<dbReference type="SFLD" id="SFLDS00005">
    <property type="entry name" value="Isoprenoid_Synthase_Type_I"/>
    <property type="match status" value="1"/>
</dbReference>
<comment type="function">
    <text evidence="7">Catalyzes the condensation of 2 farnesyl pyrophosphate (FPP) moieties to form squalene.</text>
</comment>
<feature type="transmembrane region" description="Helical" evidence="7">
    <location>
        <begin position="392"/>
        <end position="412"/>
    </location>
</feature>
<dbReference type="PANTHER" id="PTHR11626:SF2">
    <property type="entry name" value="SQUALENE SYNTHASE"/>
    <property type="match status" value="1"/>
</dbReference>
<dbReference type="Gene3D" id="1.10.600.10">
    <property type="entry name" value="Farnesyl Diphosphate Synthase"/>
    <property type="match status" value="1"/>
</dbReference>
<dbReference type="CDD" id="cd00683">
    <property type="entry name" value="Trans_IPPS_HH"/>
    <property type="match status" value="1"/>
</dbReference>
<dbReference type="SUPFAM" id="SSF48576">
    <property type="entry name" value="Terpenoid synthases"/>
    <property type="match status" value="1"/>
</dbReference>
<evidence type="ECO:0000256" key="6">
    <source>
        <dbReference type="ARBA" id="ARBA00022842"/>
    </source>
</evidence>
<dbReference type="InterPro" id="IPR019845">
    <property type="entry name" value="Squalene/phytoene_synthase_CS"/>
</dbReference>
<keyword evidence="7" id="KW-0812">Transmembrane</keyword>
<dbReference type="PROSITE" id="PS01045">
    <property type="entry name" value="SQUALEN_PHYTOEN_SYN_2"/>
    <property type="match status" value="1"/>
</dbReference>
<evidence type="ECO:0000313" key="9">
    <source>
        <dbReference type="Proteomes" id="UP000815325"/>
    </source>
</evidence>
<keyword evidence="7" id="KW-0472">Membrane</keyword>
<dbReference type="NCBIfam" id="TIGR01559">
    <property type="entry name" value="squal_synth"/>
    <property type="match status" value="1"/>
</dbReference>
<dbReference type="PANTHER" id="PTHR11626">
    <property type="entry name" value="FARNESYL-DIPHOSPHATE FARNESYLTRANSFERASE"/>
    <property type="match status" value="1"/>
</dbReference>
<comment type="caution">
    <text evidence="8">The sequence shown here is derived from an EMBL/GenBank/DDBJ whole genome shotgun (WGS) entry which is preliminary data.</text>
</comment>
<keyword evidence="6" id="KW-0460">Magnesium</keyword>
<accession>A0ABQ7H700</accession>
<dbReference type="SFLD" id="SFLDG01018">
    <property type="entry name" value="Squalene/Phytoene_Synthase_Lik"/>
    <property type="match status" value="1"/>
</dbReference>
<feature type="transmembrane region" description="Helical" evidence="7">
    <location>
        <begin position="432"/>
        <end position="454"/>
    </location>
</feature>
<proteinExistence type="inferred from homology"/>
<dbReference type="PROSITE" id="PS01044">
    <property type="entry name" value="SQUALEN_PHYTOEN_SYN_1"/>
    <property type="match status" value="1"/>
</dbReference>
<evidence type="ECO:0000256" key="1">
    <source>
        <dbReference type="ARBA" id="ARBA00001946"/>
    </source>
</evidence>
<dbReference type="EC" id="2.5.1.21" evidence="3 7"/>
<keyword evidence="5" id="KW-0479">Metal-binding</keyword>
<comment type="cofactor">
    <cofactor evidence="1 7">
        <name>Mg(2+)</name>
        <dbReference type="ChEBI" id="CHEBI:18420"/>
    </cofactor>
</comment>
<dbReference type="InterPro" id="IPR044844">
    <property type="entry name" value="Trans_IPPS_euk-type"/>
</dbReference>
<sequence length="457" mass="51538">MGRIAELISNPGEILPLAKIYLASRAATKLPKDPKLAFCYDMLNKVSRSFAVVIQQLPNPLRDAICVFYLVLRGLDTVEDDMSIPINTKVPILKSFHEKIFQRDFSMDCGTHHYQRLMKEFSIVVDVFLSLDQASQDVIADITKSMGDGMAKFIEKEVVKTSEYDLYCHYVAGLVGIGLSQLFAASGLEAPEIAKDKVLANHMGLFLQKTNIIRDYLEDVQEYPEPRMFWPHEIWGKYTAKLEDLKEKRMRTQAVQCLNHMVLDALQHMPHSIEYMQRLQNTQVFRFCAIPQIMAAGTLALCYDNGKVFEGPVKLRRGLTASVFDRCSDMHDLYSWFLAFLDTLEHKVLYDVAGEDPTREDVLDQVTRNKDACVSGLQQLEKKTPSGAMTSLGLACDIAWVLVAGLWVYYAFGIGGAQLPPFLVPLLAPTPHFVVVHQVFSVLFLLMSVHGAVFSDR</sequence>
<evidence type="ECO:0000256" key="3">
    <source>
        <dbReference type="ARBA" id="ARBA00012373"/>
    </source>
</evidence>
<evidence type="ECO:0000256" key="5">
    <source>
        <dbReference type="ARBA" id="ARBA00022723"/>
    </source>
</evidence>